<evidence type="ECO:0000313" key="2">
    <source>
        <dbReference type="EMBL" id="ADB39905.1"/>
    </source>
</evidence>
<proteinExistence type="predicted"/>
<dbReference type="eggNOG" id="COG3386">
    <property type="taxonomic scope" value="Bacteria"/>
</dbReference>
<dbReference type="HOGENOM" id="CLU_283264_0_0_10"/>
<feature type="signal peptide" evidence="1">
    <location>
        <begin position="1"/>
        <end position="19"/>
    </location>
</feature>
<feature type="chain" id="PRO_5003034815" evidence="1">
    <location>
        <begin position="20"/>
        <end position="1100"/>
    </location>
</feature>
<keyword evidence="3" id="KW-1185">Reference proteome</keyword>
<dbReference type="eggNOG" id="COG1649">
    <property type="taxonomic scope" value="Bacteria"/>
</dbReference>
<sequence>MKKIYLLFFLGSLIGNVNGQSGAPDPAFGKNGLQTTAVPINVLQEEARKVLPLPSGMYVVTQINSTAVVARYLNNGAIDTSYGQNGYSAQVDGVAVDAALQSDGKVVIITGSSVVRFTTNGLLDNTFSDDGIQTVNSSSISIRSVGVQDGKIVVAGSRTVLAEADIAVLRYKADGSLDTSFSDDGLQTTNFGQNTQDNGLALAIQGDKIVVAGTSSGYLAIVRYNSDGSLDTSFSQDGKVTYDNVAFSPALSVAIQGNKILVPGGLNNDFAVVRYNSDGTLDTTFGKSGVLTTDVGDQFNESARTVTIQGDKFVLTGNTAYDLAAVRYNSDGSLDTGFGANGKVITHFDGVDFVRATSAALQGDKLLIAGFTYTFARASDEDVALVRYNANGSPDTSFSDDGKLTSFFPYARTFFTSSVVQPDGKVVAAGYTFMYLPGSLSDVFVVVRYNTDGTLDKTFSDDGVQTTDFGSGSQSVANAVMLQGNKIVLAGYSYNSDNNNNTDFAVARYNADGTPDNTFSGDGKQLTDLGPASNDFGQLVIGQGDKIVVGGYSYNYETGMSATLARYNADGSLDNSFSNDGIQTTSFGDAGITTGALALQGDKLLLAGTSYNSQTGTLGFLVARYNADGSLDTSFGETGVVTTDFGSGSSVFAKFIRVQNDRILVVGYQSNETQVATARYKLDGTLDTSFGQNGKRLSPFPNGSTTYLTTVVGQDDGKFIVAGNTTDPATYRQTFALARYNPDGSLDTGFATSTIPADNSTTYYVQALSTRGNRLYALGYRQSSFFNGFGLGPMSEGVVAAYKLETSVNLSCPVSKTVVADQGICGAVVKDIDPIAASSPTKYTLSGATTGSDMGSVSGKLFGIGTTVVTYTQASEPTKTCSFTITVVDRQLPTITGLSVSPNRLWPPNHKMVDVTLTYNVLDNCKATSVVSVSSNEPQTGPDDNTPDDWQIIDANHLKLRAERTGSGNGRIYTITVTATDPSGNKATQVTQVTVPKNNSGRAGADELSLSEEGGEVDGLAVKVMPNPSSGYFTILTKSATASVLTMRVSDLQGRPMPGLDNVPANGTLQLGHTYAPGVYILTVIDGPRKVTVKLLKLAE</sequence>
<keyword evidence="1" id="KW-0732">Signal</keyword>
<dbReference type="SUPFAM" id="SSF63829">
    <property type="entry name" value="Calcium-dependent phosphotriesterase"/>
    <property type="match status" value="1"/>
</dbReference>
<dbReference type="InterPro" id="IPR013431">
    <property type="entry name" value="Delta_60_rpt"/>
</dbReference>
<name>D2QHV6_SPILD</name>
<dbReference type="NCBIfam" id="TIGR04183">
    <property type="entry name" value="Por_Secre_tail"/>
    <property type="match status" value="1"/>
</dbReference>
<evidence type="ECO:0000256" key="1">
    <source>
        <dbReference type="SAM" id="SignalP"/>
    </source>
</evidence>
<dbReference type="Proteomes" id="UP000002028">
    <property type="component" value="Chromosome"/>
</dbReference>
<dbReference type="Pfam" id="PF17164">
    <property type="entry name" value="DUF5122"/>
    <property type="match status" value="12"/>
</dbReference>
<dbReference type="KEGG" id="sli:Slin_3915"/>
<dbReference type="AlphaFoldDB" id="D2QHV6"/>
<gene>
    <name evidence="2" type="ordered locus">Slin_3915</name>
</gene>
<dbReference type="InterPro" id="IPR026444">
    <property type="entry name" value="Secre_tail"/>
</dbReference>
<dbReference type="NCBIfam" id="TIGR02608">
    <property type="entry name" value="delta_60_rpt"/>
    <property type="match status" value="13"/>
</dbReference>
<dbReference type="RefSeq" id="WP_012928416.1">
    <property type="nucleotide sequence ID" value="NC_013730.1"/>
</dbReference>
<evidence type="ECO:0000313" key="3">
    <source>
        <dbReference type="Proteomes" id="UP000002028"/>
    </source>
</evidence>
<accession>D2QHV6</accession>
<dbReference type="Gene3D" id="2.80.10.50">
    <property type="match status" value="6"/>
</dbReference>
<organism evidence="2 3">
    <name type="scientific">Spirosoma linguale (strain ATCC 33905 / DSM 74 / LMG 10896 / Claus 1)</name>
    <dbReference type="NCBI Taxonomy" id="504472"/>
    <lineage>
        <taxon>Bacteria</taxon>
        <taxon>Pseudomonadati</taxon>
        <taxon>Bacteroidota</taxon>
        <taxon>Cytophagia</taxon>
        <taxon>Cytophagales</taxon>
        <taxon>Cytophagaceae</taxon>
        <taxon>Spirosoma</taxon>
    </lineage>
</organism>
<dbReference type="STRING" id="504472.Slin_3915"/>
<dbReference type="EMBL" id="CP001769">
    <property type="protein sequence ID" value="ADB39905.1"/>
    <property type="molecule type" value="Genomic_DNA"/>
</dbReference>
<reference evidence="2 3" key="1">
    <citation type="journal article" date="2010" name="Stand. Genomic Sci.">
        <title>Complete genome sequence of Spirosoma linguale type strain (1).</title>
        <authorList>
            <person name="Lail K."/>
            <person name="Sikorski J."/>
            <person name="Saunders E."/>
            <person name="Lapidus A."/>
            <person name="Glavina Del Rio T."/>
            <person name="Copeland A."/>
            <person name="Tice H."/>
            <person name="Cheng J.-F."/>
            <person name="Lucas S."/>
            <person name="Nolan M."/>
            <person name="Bruce D."/>
            <person name="Goodwin L."/>
            <person name="Pitluck S."/>
            <person name="Ivanova N."/>
            <person name="Mavromatis K."/>
            <person name="Ovchinnikova G."/>
            <person name="Pati A."/>
            <person name="Chen A."/>
            <person name="Palaniappan K."/>
            <person name="Land M."/>
            <person name="Hauser L."/>
            <person name="Chang Y.-J."/>
            <person name="Jeffries C.D."/>
            <person name="Chain P."/>
            <person name="Brettin T."/>
            <person name="Detter J.C."/>
            <person name="Schuetze A."/>
            <person name="Rohde M."/>
            <person name="Tindall B.J."/>
            <person name="Goeker M."/>
            <person name="Bristow J."/>
            <person name="Eisen J.A."/>
            <person name="Markowitz V."/>
            <person name="Hugenholtz P."/>
            <person name="Kyrpides N.C."/>
            <person name="Klenk H.-P."/>
            <person name="Chen F."/>
        </authorList>
    </citation>
    <scope>NUCLEOTIDE SEQUENCE [LARGE SCALE GENOMIC DNA]</scope>
    <source>
        <strain evidence="3">ATCC 33905 / DSM 74 / LMG 10896 / Claus 1</strain>
    </source>
</reference>
<protein>
    <submittedName>
        <fullName evidence="2">Uncharacterized protein</fullName>
    </submittedName>
</protein>